<dbReference type="InterPro" id="IPR000160">
    <property type="entry name" value="GGDEF_dom"/>
</dbReference>
<protein>
    <recommendedName>
        <fullName evidence="1">GGDEF domain-containing protein</fullName>
    </recommendedName>
</protein>
<dbReference type="Proteomes" id="UP000032076">
    <property type="component" value="Unassembled WGS sequence"/>
</dbReference>
<dbReference type="Gene3D" id="3.30.70.270">
    <property type="match status" value="1"/>
</dbReference>
<feature type="domain" description="GGDEF" evidence="1">
    <location>
        <begin position="1"/>
        <end position="89"/>
    </location>
</feature>
<evidence type="ECO:0000259" key="1">
    <source>
        <dbReference type="PROSITE" id="PS50887"/>
    </source>
</evidence>
<dbReference type="NCBIfam" id="TIGR00254">
    <property type="entry name" value="GGDEF"/>
    <property type="match status" value="1"/>
</dbReference>
<dbReference type="EMBL" id="JXLU01000147">
    <property type="protein sequence ID" value="KIO70156.1"/>
    <property type="molecule type" value="Genomic_DNA"/>
</dbReference>
<dbReference type="InterPro" id="IPR043128">
    <property type="entry name" value="Rev_trsase/Diguanyl_cyclase"/>
</dbReference>
<dbReference type="InterPro" id="IPR050469">
    <property type="entry name" value="Diguanylate_Cyclase"/>
</dbReference>
<gene>
    <name evidence="2" type="ORF">B4167_0848</name>
</gene>
<dbReference type="GO" id="GO:0005886">
    <property type="term" value="C:plasma membrane"/>
    <property type="evidence" value="ECO:0007669"/>
    <property type="project" value="TreeGrafter"/>
</dbReference>
<dbReference type="Pfam" id="PF00990">
    <property type="entry name" value="GGDEF"/>
    <property type="match status" value="1"/>
</dbReference>
<organism evidence="2 3">
    <name type="scientific">Caldibacillus thermoamylovorans</name>
    <dbReference type="NCBI Taxonomy" id="35841"/>
    <lineage>
        <taxon>Bacteria</taxon>
        <taxon>Bacillati</taxon>
        <taxon>Bacillota</taxon>
        <taxon>Bacilli</taxon>
        <taxon>Bacillales</taxon>
        <taxon>Bacillaceae</taxon>
        <taxon>Caldibacillus</taxon>
    </lineage>
</organism>
<dbReference type="GO" id="GO:0052621">
    <property type="term" value="F:diguanylate cyclase activity"/>
    <property type="evidence" value="ECO:0007669"/>
    <property type="project" value="TreeGrafter"/>
</dbReference>
<evidence type="ECO:0000313" key="3">
    <source>
        <dbReference type="Proteomes" id="UP000032076"/>
    </source>
</evidence>
<dbReference type="RefSeq" id="WP_041844851.1">
    <property type="nucleotide sequence ID" value="NZ_JXLR01000016.1"/>
</dbReference>
<dbReference type="GO" id="GO:0043709">
    <property type="term" value="P:cell adhesion involved in single-species biofilm formation"/>
    <property type="evidence" value="ECO:0007669"/>
    <property type="project" value="TreeGrafter"/>
</dbReference>
<name>A0A0D0FA11_9BACI</name>
<reference evidence="2 3" key="1">
    <citation type="submission" date="2015-01" db="EMBL/GenBank/DDBJ databases">
        <title>Draft Genome Sequences of Four Bacillus thermoamylovorans Strains, Isolated From Food Products.</title>
        <authorList>
            <person name="Krawcyk A.O."/>
            <person name="Berendsen E.M."/>
            <person name="Eijlander R.T."/>
            <person name="de Jong A."/>
            <person name="Wells-Bennik M."/>
            <person name="Kuipers O.P."/>
        </authorList>
    </citation>
    <scope>NUCLEOTIDE SEQUENCE [LARGE SCALE GENOMIC DNA]</scope>
    <source>
        <strain evidence="2 3">B4167</strain>
    </source>
</reference>
<dbReference type="PANTHER" id="PTHR45138:SF9">
    <property type="entry name" value="DIGUANYLATE CYCLASE DGCM-RELATED"/>
    <property type="match status" value="1"/>
</dbReference>
<evidence type="ECO:0000313" key="2">
    <source>
        <dbReference type="EMBL" id="KIO70156.1"/>
    </source>
</evidence>
<comment type="caution">
    <text evidence="2">The sequence shown here is derived from an EMBL/GenBank/DDBJ whole genome shotgun (WGS) entry which is preliminary data.</text>
</comment>
<dbReference type="PROSITE" id="PS50887">
    <property type="entry name" value="GGDEF"/>
    <property type="match status" value="1"/>
</dbReference>
<accession>A0A0D0FA11</accession>
<dbReference type="GO" id="GO:1902201">
    <property type="term" value="P:negative regulation of bacterial-type flagellum-dependent cell motility"/>
    <property type="evidence" value="ECO:0007669"/>
    <property type="project" value="TreeGrafter"/>
</dbReference>
<proteinExistence type="predicted"/>
<dbReference type="PANTHER" id="PTHR45138">
    <property type="entry name" value="REGULATORY COMPONENTS OF SENSORY TRANSDUCTION SYSTEM"/>
    <property type="match status" value="1"/>
</dbReference>
<dbReference type="AlphaFoldDB" id="A0A0D0FA11"/>
<sequence>MGVSTDVKKEEAIQMGESIRQTIENFSFYMHDNLADERKTISTKITVSIGVASAPADTDNAISLIRYADRALYLGAKRVGRNRVAEYVG</sequence>
<dbReference type="SUPFAM" id="SSF55073">
    <property type="entry name" value="Nucleotide cyclase"/>
    <property type="match status" value="1"/>
</dbReference>
<dbReference type="InterPro" id="IPR029787">
    <property type="entry name" value="Nucleotide_cyclase"/>
</dbReference>